<gene>
    <name evidence="1" type="ORF">I6L58_10650</name>
</gene>
<protein>
    <recommendedName>
        <fullName evidence="3">Capsular biosynthesis protein</fullName>
    </recommendedName>
</protein>
<proteinExistence type="predicted"/>
<dbReference type="SUPFAM" id="SSF53756">
    <property type="entry name" value="UDP-Glycosyltransferase/glycogen phosphorylase"/>
    <property type="match status" value="1"/>
</dbReference>
<keyword evidence="2" id="KW-1185">Reference proteome</keyword>
<dbReference type="Gene3D" id="3.40.50.11110">
    <property type="entry name" value="Sialyltransferase, C-terminal GT-B Rossman nucleotide-binding domain"/>
    <property type="match status" value="1"/>
</dbReference>
<evidence type="ECO:0000313" key="2">
    <source>
        <dbReference type="Proteomes" id="UP000683583"/>
    </source>
</evidence>
<evidence type="ECO:0000313" key="1">
    <source>
        <dbReference type="EMBL" id="QXA51454.1"/>
    </source>
</evidence>
<dbReference type="InterPro" id="IPR021574">
    <property type="entry name" value="PM0188"/>
</dbReference>
<reference evidence="1 2" key="1">
    <citation type="submission" date="2021-06" db="EMBL/GenBank/DDBJ databases">
        <title>FDA dAtabase for Regulatory Grade micrObial Sequences (FDA-ARGOS): Supporting development and validation of Infectious Disease Dx tests.</title>
        <authorList>
            <person name="Sproer C."/>
            <person name="Gronow S."/>
            <person name="Severitt S."/>
            <person name="Schroder I."/>
            <person name="Tallon L."/>
            <person name="Sadzewicz L."/>
            <person name="Zhao X."/>
            <person name="Boylan J."/>
            <person name="Ott S."/>
            <person name="Bowen H."/>
            <person name="Vavikolanu K."/>
            <person name="Mehta A."/>
            <person name="Aluvathingal J."/>
            <person name="Nadendla S."/>
            <person name="Lowell S."/>
            <person name="Myers T."/>
            <person name="Yan Y."/>
        </authorList>
    </citation>
    <scope>NUCLEOTIDE SEQUENCE [LARGE SCALE GENOMIC DNA]</scope>
    <source>
        <strain evidence="1 2">FDAARGOS 1428</strain>
    </source>
</reference>
<sequence length="383" mass="44493">MKTLKIYIEPASLPLTQQLNNYVQSIDDENVFSILILGRLKLNNAALVNGRTVFSYNVNEYLSQKLDSVAKFIANKKDYTIEIHTNIIHETVILVPLLQRVLPKIPLKQLKLHLYDDGTGTIIQRVMIGRFDGKLLRKMMRERSEVFQHLLMMNKPLGSWEWNIADNYIWHYFIDTKYYLLEPFYNKTVKNHFFDELQPSIIPLSYKEGDISLLSNSGIWDRLLNIPEDLRVRLSAIAKYRDATLFLTTFYPDIRKRTAHHQAMLRKITELKSSGMLPNETSIIYKGHPANHELNHELCTALGNNITVLPDNIPLEYLHTQRLLPKNIAGCFGTSFFSMKDKNVKFVIMNGDKHCDENIMNIEIIQMHSSFDTDKIIYLEESS</sequence>
<dbReference type="EMBL" id="CP077290">
    <property type="protein sequence ID" value="QXA51454.1"/>
    <property type="molecule type" value="Genomic_DNA"/>
</dbReference>
<organism evidence="1 2">
    <name type="scientific">Enterobacter cancerogenus</name>
    <dbReference type="NCBI Taxonomy" id="69218"/>
    <lineage>
        <taxon>Bacteria</taxon>
        <taxon>Pseudomonadati</taxon>
        <taxon>Pseudomonadota</taxon>
        <taxon>Gammaproteobacteria</taxon>
        <taxon>Enterobacterales</taxon>
        <taxon>Enterobacteriaceae</taxon>
        <taxon>Enterobacter</taxon>
        <taxon>Enterobacter cloacae complex</taxon>
    </lineage>
</organism>
<dbReference type="Pfam" id="PF11477">
    <property type="entry name" value="PM0188"/>
    <property type="match status" value="1"/>
</dbReference>
<dbReference type="Proteomes" id="UP000683583">
    <property type="component" value="Chromosome"/>
</dbReference>
<dbReference type="RefSeq" id="WP_176399435.1">
    <property type="nucleotide sequence ID" value="NZ_CP077290.1"/>
</dbReference>
<dbReference type="Gene3D" id="3.40.50.11120">
    <property type="entry name" value="Sialyltransferase, N-terminal GT-B Rossman nucleotide-binding domain"/>
    <property type="match status" value="1"/>
</dbReference>
<dbReference type="InterPro" id="IPR043078">
    <property type="entry name" value="Sialyltransferase_N"/>
</dbReference>
<name>A0ABX8KVC8_9ENTR</name>
<accession>A0ABX8KVC8</accession>
<evidence type="ECO:0008006" key="3">
    <source>
        <dbReference type="Google" id="ProtNLM"/>
    </source>
</evidence>